<dbReference type="InterPro" id="IPR013563">
    <property type="entry name" value="Oligopep_ABC_C"/>
</dbReference>
<dbReference type="PROSITE" id="PS00211">
    <property type="entry name" value="ABC_TRANSPORTER_1"/>
    <property type="match status" value="2"/>
</dbReference>
<evidence type="ECO:0000313" key="7">
    <source>
        <dbReference type="Proteomes" id="UP000028980"/>
    </source>
</evidence>
<evidence type="ECO:0000256" key="4">
    <source>
        <dbReference type="ARBA" id="ARBA00022840"/>
    </source>
</evidence>
<comment type="similarity">
    <text evidence="1">Belongs to the ABC transporter superfamily.</text>
</comment>
<evidence type="ECO:0000256" key="3">
    <source>
        <dbReference type="ARBA" id="ARBA00022741"/>
    </source>
</evidence>
<dbReference type="SMART" id="SM00382">
    <property type="entry name" value="AAA"/>
    <property type="match status" value="2"/>
</dbReference>
<keyword evidence="3" id="KW-0547">Nucleotide-binding</keyword>
<feature type="domain" description="ABC transporter" evidence="5">
    <location>
        <begin position="13"/>
        <end position="262"/>
    </location>
</feature>
<reference evidence="6 7" key="1">
    <citation type="journal article" date="2014" name="Genome Announc.">
        <title>Draft Genome Sequences of Marine Flavobacterium Nonlabens Strains NR17, NR24, NR27, NR32, NR33, and Ara13.</title>
        <authorList>
            <person name="Nakanishi M."/>
            <person name="Meirelles P."/>
            <person name="Suzuki R."/>
            <person name="Takatani N."/>
            <person name="Mino S."/>
            <person name="Suda W."/>
            <person name="Oshima K."/>
            <person name="Hattori M."/>
            <person name="Ohkuma M."/>
            <person name="Hosokawa M."/>
            <person name="Miyashita K."/>
            <person name="Thompson F.L."/>
            <person name="Niwa A."/>
            <person name="Sawabe T."/>
            <person name="Sawabe T."/>
        </authorList>
    </citation>
    <scope>NUCLEOTIDE SEQUENCE [LARGE SCALE GENOMIC DNA]</scope>
    <source>
        <strain evidence="7">JCM19296</strain>
    </source>
</reference>
<dbReference type="PANTHER" id="PTHR43776">
    <property type="entry name" value="TRANSPORT ATP-BINDING PROTEIN"/>
    <property type="match status" value="1"/>
</dbReference>
<dbReference type="InterPro" id="IPR003439">
    <property type="entry name" value="ABC_transporter-like_ATP-bd"/>
</dbReference>
<dbReference type="InterPro" id="IPR027417">
    <property type="entry name" value="P-loop_NTPase"/>
</dbReference>
<keyword evidence="2" id="KW-0813">Transport</keyword>
<sequence>MTKSSQNKPLAIINNLNVSFRNGDLKNQVLFDVNLELLENEILAVVGESGSGKSVTSKALMGLLPVKNAIIDATELSILDNDLQIFNGKDWSRFRGSVISMIFQEPMSSLNPTITCGYQVAEILETHTKLSNKEIKAEVLRLFKKVKLPIPEQTFNKYPHEISGGQMQRVMIAMAIACKPKILIADEPTTALDVTVQKEIILLLKELQAEYGMSVLFISHDLGLVHEIADRIAVMYKGRIVEMGTPDQLFENAQETYTKALIAARPDTESRLKRLPTINDFMTNAVPSEVVADEERAKAHGVLYTQKPLLELVNVVKKYPLKKELFKEQQFFTAVNGVNLKLYAGESLGLVGESGCGKSTLGNMILGLQNITSGQLVYKGEDITNLKGRKMRSLRKELQIIFQDPFASLNPRLTVGQAIMEPMKWHGIGNSDADRKKRVMQLLDRVGLTQEQFNRYPHEFSGGQRQRIGIARTVALEPELIVCDESVSALDISVQAQVLNLLNELKEDFGFSYLFISHDLAVVKYFCDQVIVMNKGRVEEQNEADELYRNPQSEYTKKLIAAIPKG</sequence>
<dbReference type="GO" id="GO:0005524">
    <property type="term" value="F:ATP binding"/>
    <property type="evidence" value="ECO:0007669"/>
    <property type="project" value="UniProtKB-KW"/>
</dbReference>
<dbReference type="GO" id="GO:0055085">
    <property type="term" value="P:transmembrane transport"/>
    <property type="evidence" value="ECO:0007669"/>
    <property type="project" value="UniProtKB-ARBA"/>
</dbReference>
<dbReference type="NCBIfam" id="NF007739">
    <property type="entry name" value="PRK10419.1"/>
    <property type="match status" value="2"/>
</dbReference>
<dbReference type="CDD" id="cd03257">
    <property type="entry name" value="ABC_NikE_OppD_transporters"/>
    <property type="match status" value="2"/>
</dbReference>
<dbReference type="Pfam" id="PF08352">
    <property type="entry name" value="oligo_HPY"/>
    <property type="match status" value="2"/>
</dbReference>
<gene>
    <name evidence="6" type="ORF">JCM19296_550</name>
</gene>
<evidence type="ECO:0000313" key="6">
    <source>
        <dbReference type="EMBL" id="GAK74972.1"/>
    </source>
</evidence>
<dbReference type="GO" id="GO:0016887">
    <property type="term" value="F:ATP hydrolysis activity"/>
    <property type="evidence" value="ECO:0007669"/>
    <property type="project" value="InterPro"/>
</dbReference>
<dbReference type="EMBL" id="BBLG01000001">
    <property type="protein sequence ID" value="GAK74972.1"/>
    <property type="molecule type" value="Genomic_DNA"/>
</dbReference>
<comment type="caution">
    <text evidence="6">The sequence shown here is derived from an EMBL/GenBank/DDBJ whole genome shotgun (WGS) entry which is preliminary data.</text>
</comment>
<dbReference type="Pfam" id="PF00005">
    <property type="entry name" value="ABC_tran"/>
    <property type="match status" value="2"/>
</dbReference>
<evidence type="ECO:0000256" key="1">
    <source>
        <dbReference type="ARBA" id="ARBA00005417"/>
    </source>
</evidence>
<evidence type="ECO:0000256" key="2">
    <source>
        <dbReference type="ARBA" id="ARBA00022448"/>
    </source>
</evidence>
<dbReference type="FunFam" id="3.40.50.300:FF:000016">
    <property type="entry name" value="Oligopeptide ABC transporter ATP-binding component"/>
    <property type="match status" value="2"/>
</dbReference>
<feature type="domain" description="ABC transporter" evidence="5">
    <location>
        <begin position="310"/>
        <end position="560"/>
    </location>
</feature>
<dbReference type="InterPro" id="IPR017871">
    <property type="entry name" value="ABC_transporter-like_CS"/>
</dbReference>
<evidence type="ECO:0000259" key="5">
    <source>
        <dbReference type="PROSITE" id="PS50893"/>
    </source>
</evidence>
<proteinExistence type="inferred from homology"/>
<dbReference type="GO" id="GO:0015833">
    <property type="term" value="P:peptide transport"/>
    <property type="evidence" value="ECO:0007669"/>
    <property type="project" value="InterPro"/>
</dbReference>
<accession>A0A081D7S6</accession>
<dbReference type="PANTHER" id="PTHR43776:SF7">
    <property type="entry name" value="D,D-DIPEPTIDE TRANSPORT ATP-BINDING PROTEIN DDPF-RELATED"/>
    <property type="match status" value="1"/>
</dbReference>
<dbReference type="AlphaFoldDB" id="A0A081D7S6"/>
<dbReference type="InterPro" id="IPR003593">
    <property type="entry name" value="AAA+_ATPase"/>
</dbReference>
<organism evidence="6 7">
    <name type="scientific">Nonlabens ulvanivorans</name>
    <name type="common">Persicivirga ulvanivorans</name>
    <dbReference type="NCBI Taxonomy" id="906888"/>
    <lineage>
        <taxon>Bacteria</taxon>
        <taxon>Pseudomonadati</taxon>
        <taxon>Bacteroidota</taxon>
        <taxon>Flavobacteriia</taxon>
        <taxon>Flavobacteriales</taxon>
        <taxon>Flavobacteriaceae</taxon>
        <taxon>Nonlabens</taxon>
    </lineage>
</organism>
<name>A0A081D7S6_NONUL</name>
<keyword evidence="4 6" id="KW-0067">ATP-binding</keyword>
<dbReference type="PROSITE" id="PS50893">
    <property type="entry name" value="ABC_TRANSPORTER_2"/>
    <property type="match status" value="2"/>
</dbReference>
<protein>
    <submittedName>
        <fullName evidence="6">Dipeptide transport ATP-binding protein DppD</fullName>
    </submittedName>
</protein>
<dbReference type="Proteomes" id="UP000028980">
    <property type="component" value="Unassembled WGS sequence"/>
</dbReference>
<dbReference type="InterPro" id="IPR050319">
    <property type="entry name" value="ABC_transp_ATP-bind"/>
</dbReference>
<dbReference type="NCBIfam" id="NF008453">
    <property type="entry name" value="PRK11308.1"/>
    <property type="match status" value="2"/>
</dbReference>
<dbReference type="Gene3D" id="3.40.50.300">
    <property type="entry name" value="P-loop containing nucleotide triphosphate hydrolases"/>
    <property type="match status" value="2"/>
</dbReference>
<dbReference type="SUPFAM" id="SSF52540">
    <property type="entry name" value="P-loop containing nucleoside triphosphate hydrolases"/>
    <property type="match status" value="2"/>
</dbReference>